<gene>
    <name evidence="2" type="ORF">CRG98_030847</name>
</gene>
<feature type="compositionally biased region" description="Basic residues" evidence="1">
    <location>
        <begin position="34"/>
        <end position="54"/>
    </location>
</feature>
<feature type="region of interest" description="Disordered" evidence="1">
    <location>
        <begin position="34"/>
        <end position="87"/>
    </location>
</feature>
<comment type="caution">
    <text evidence="2">The sequence shown here is derived from an EMBL/GenBank/DDBJ whole genome shotgun (WGS) entry which is preliminary data.</text>
</comment>
<evidence type="ECO:0000313" key="3">
    <source>
        <dbReference type="Proteomes" id="UP000233551"/>
    </source>
</evidence>
<dbReference type="Proteomes" id="UP000233551">
    <property type="component" value="Unassembled WGS sequence"/>
</dbReference>
<protein>
    <submittedName>
        <fullName evidence="2">Uncharacterized protein</fullName>
    </submittedName>
</protein>
<sequence length="87" mass="9686">MAWSKHDNACLGKALPCRSFIGLAFYATEIQQRKSKGNRGRGRWRPRWSGRGRRLAAPTSTPPPRSLVPTEVAGDQGGRVEVADWRP</sequence>
<reference evidence="2 3" key="1">
    <citation type="submission" date="2017-11" db="EMBL/GenBank/DDBJ databases">
        <title>De-novo sequencing of pomegranate (Punica granatum L.) genome.</title>
        <authorList>
            <person name="Akparov Z."/>
            <person name="Amiraslanov A."/>
            <person name="Hajiyeva S."/>
            <person name="Abbasov M."/>
            <person name="Kaur K."/>
            <person name="Hamwieh A."/>
            <person name="Solovyev V."/>
            <person name="Salamov A."/>
            <person name="Braich B."/>
            <person name="Kosarev P."/>
            <person name="Mahmoud A."/>
            <person name="Hajiyev E."/>
            <person name="Babayeva S."/>
            <person name="Izzatullayeva V."/>
            <person name="Mammadov A."/>
            <person name="Mammadov A."/>
            <person name="Sharifova S."/>
            <person name="Ojaghi J."/>
            <person name="Eynullazada K."/>
            <person name="Bayramov B."/>
            <person name="Abdulazimova A."/>
            <person name="Shahmuradov I."/>
        </authorList>
    </citation>
    <scope>NUCLEOTIDE SEQUENCE [LARGE SCALE GENOMIC DNA]</scope>
    <source>
        <strain evidence="3">cv. AG2017</strain>
        <tissue evidence="2">Leaf</tissue>
    </source>
</reference>
<evidence type="ECO:0000256" key="1">
    <source>
        <dbReference type="SAM" id="MobiDB-lite"/>
    </source>
</evidence>
<organism evidence="2 3">
    <name type="scientific">Punica granatum</name>
    <name type="common">Pomegranate</name>
    <dbReference type="NCBI Taxonomy" id="22663"/>
    <lineage>
        <taxon>Eukaryota</taxon>
        <taxon>Viridiplantae</taxon>
        <taxon>Streptophyta</taxon>
        <taxon>Embryophyta</taxon>
        <taxon>Tracheophyta</taxon>
        <taxon>Spermatophyta</taxon>
        <taxon>Magnoliopsida</taxon>
        <taxon>eudicotyledons</taxon>
        <taxon>Gunneridae</taxon>
        <taxon>Pentapetalae</taxon>
        <taxon>rosids</taxon>
        <taxon>malvids</taxon>
        <taxon>Myrtales</taxon>
        <taxon>Lythraceae</taxon>
        <taxon>Punica</taxon>
    </lineage>
</organism>
<keyword evidence="3" id="KW-1185">Reference proteome</keyword>
<proteinExistence type="predicted"/>
<accession>A0A2I0IXV9</accession>
<dbReference type="EMBL" id="PGOL01002335">
    <property type="protein sequence ID" value="PKI48765.1"/>
    <property type="molecule type" value="Genomic_DNA"/>
</dbReference>
<dbReference type="AlphaFoldDB" id="A0A2I0IXV9"/>
<evidence type="ECO:0000313" key="2">
    <source>
        <dbReference type="EMBL" id="PKI48765.1"/>
    </source>
</evidence>
<name>A0A2I0IXV9_PUNGR</name>